<evidence type="ECO:0000256" key="1">
    <source>
        <dbReference type="ARBA" id="ARBA00034923"/>
    </source>
</evidence>
<dbReference type="OrthoDB" id="7066673at2"/>
<evidence type="ECO:0000313" key="4">
    <source>
        <dbReference type="Proteomes" id="UP000306223"/>
    </source>
</evidence>
<dbReference type="GO" id="GO:0003677">
    <property type="term" value="F:DNA binding"/>
    <property type="evidence" value="ECO:0007669"/>
    <property type="project" value="InterPro"/>
</dbReference>
<dbReference type="InterPro" id="IPR011528">
    <property type="entry name" value="NERD"/>
</dbReference>
<dbReference type="InterPro" id="IPR027417">
    <property type="entry name" value="P-loop_NTPase"/>
</dbReference>
<dbReference type="SUPFAM" id="SSF52540">
    <property type="entry name" value="P-loop containing nucleoside triphosphate hydrolases"/>
    <property type="match status" value="1"/>
</dbReference>
<accession>A0A4U0QAR4</accession>
<keyword evidence="3" id="KW-0547">Nucleotide-binding</keyword>
<protein>
    <recommendedName>
        <fullName evidence="1">DNA 3'-5' helicase II</fullName>
    </recommendedName>
</protein>
<dbReference type="InterPro" id="IPR000212">
    <property type="entry name" value="DNA_helicase_UvrD/REP"/>
</dbReference>
<gene>
    <name evidence="3" type="ORF">FA740_18920</name>
</gene>
<keyword evidence="4" id="KW-1185">Reference proteome</keyword>
<dbReference type="Proteomes" id="UP000306223">
    <property type="component" value="Unassembled WGS sequence"/>
</dbReference>
<dbReference type="PANTHER" id="PTHR11070:SF2">
    <property type="entry name" value="ATP-DEPENDENT DNA HELICASE SRS2"/>
    <property type="match status" value="1"/>
</dbReference>
<evidence type="ECO:0000259" key="2">
    <source>
        <dbReference type="Pfam" id="PF08378"/>
    </source>
</evidence>
<dbReference type="AlphaFoldDB" id="A0A4U0QAR4"/>
<dbReference type="GO" id="GO:0005829">
    <property type="term" value="C:cytosol"/>
    <property type="evidence" value="ECO:0007669"/>
    <property type="project" value="TreeGrafter"/>
</dbReference>
<dbReference type="RefSeq" id="WP_136858357.1">
    <property type="nucleotide sequence ID" value="NZ_SUNH01000060.1"/>
</dbReference>
<name>A0A4U0QAR4_9RHOB</name>
<dbReference type="PANTHER" id="PTHR11070">
    <property type="entry name" value="UVRD / RECB / PCRA DNA HELICASE FAMILY MEMBER"/>
    <property type="match status" value="1"/>
</dbReference>
<keyword evidence="3" id="KW-0378">Hydrolase</keyword>
<comment type="caution">
    <text evidence="3">The sequence shown here is derived from an EMBL/GenBank/DDBJ whole genome shotgun (WGS) entry which is preliminary data.</text>
</comment>
<dbReference type="EMBL" id="SUNH01000060">
    <property type="protein sequence ID" value="TJZ78130.1"/>
    <property type="molecule type" value="Genomic_DNA"/>
</dbReference>
<sequence>MRIIEPPRDQHSHLRQPLTTGELRVLDMLDDKLPPKWEIYLQPHFNGLKPDFVLLEPNVGIGVIEVKDWNLDAMRYFFKDHRSGRSELYAIGPDGRDFRVENPFAKIRRYKEAIYSVYCPRLAEKNGFGAINAGLAFTAADREKVLQLQEPFLRPGEHDRRHEYWPVIVRRELDEGCVETLLPLLTRKGKSYMRPDLAEDLRGWLVEPDFSQAQRVPLEMDQKQRELAQTRTKSGYRRIKGAAGSGKSLVLAAKAAKLVDEGRDVLVVTFNMTLWHYLRDLVVRARKGGRRSGTLTFTHFHNWCRDVCQTSKAFSDEYAAIMQPVAEIKNMKLPAREEQRRLQFILPPILNEKVPTLARKAAAALADKDKYDALLVDEGQDYLPLWWNALRAGLRPNGEALLVADSSQDLYGSAQSWTEVAMTGAGFAGEWATLDISYRLPPKLLALSQDFAKRLLPEATRIIPEPENDELDYYPCELRWIQCDEQEAVNACVNSVVNLMKRTGLTSGLANSDIVLLSGSHEVGRQIVEELDREPYGVSSTHIFAEGKPEQDRRKMAFFLGQPRVKAATIHSFKGWESRMLVLHLNKAIRSEDLAGAYAAITRLKRDVRGSYITVVCSAPQLAAFGRTWPIFEDMS</sequence>
<evidence type="ECO:0000313" key="3">
    <source>
        <dbReference type="EMBL" id="TJZ78130.1"/>
    </source>
</evidence>
<dbReference type="GO" id="GO:0005524">
    <property type="term" value="F:ATP binding"/>
    <property type="evidence" value="ECO:0007669"/>
    <property type="project" value="InterPro"/>
</dbReference>
<dbReference type="GO" id="GO:0000725">
    <property type="term" value="P:recombinational repair"/>
    <property type="evidence" value="ECO:0007669"/>
    <property type="project" value="TreeGrafter"/>
</dbReference>
<keyword evidence="3" id="KW-0067">ATP-binding</keyword>
<dbReference type="Gene3D" id="3.40.50.300">
    <property type="entry name" value="P-loop containing nucleotide triphosphate hydrolases"/>
    <property type="match status" value="1"/>
</dbReference>
<feature type="domain" description="NERD" evidence="2">
    <location>
        <begin position="20"/>
        <end position="118"/>
    </location>
</feature>
<organism evidence="3 4">
    <name type="scientific">Paracoccus hibiscisoli</name>
    <dbReference type="NCBI Taxonomy" id="2023261"/>
    <lineage>
        <taxon>Bacteria</taxon>
        <taxon>Pseudomonadati</taxon>
        <taxon>Pseudomonadota</taxon>
        <taxon>Alphaproteobacteria</taxon>
        <taxon>Rhodobacterales</taxon>
        <taxon>Paracoccaceae</taxon>
        <taxon>Paracoccus</taxon>
    </lineage>
</organism>
<dbReference type="GO" id="GO:0043138">
    <property type="term" value="F:3'-5' DNA helicase activity"/>
    <property type="evidence" value="ECO:0007669"/>
    <property type="project" value="TreeGrafter"/>
</dbReference>
<dbReference type="Pfam" id="PF08378">
    <property type="entry name" value="NERD"/>
    <property type="match status" value="1"/>
</dbReference>
<keyword evidence="3" id="KW-0347">Helicase</keyword>
<dbReference type="GO" id="GO:0033202">
    <property type="term" value="C:DNA helicase complex"/>
    <property type="evidence" value="ECO:0007669"/>
    <property type="project" value="TreeGrafter"/>
</dbReference>
<proteinExistence type="predicted"/>
<reference evidence="3 4" key="1">
    <citation type="submission" date="2019-04" db="EMBL/GenBank/DDBJ databases">
        <authorList>
            <person name="Li J."/>
        </authorList>
    </citation>
    <scope>NUCLEOTIDE SEQUENCE [LARGE SCALE GENOMIC DNA]</scope>
    <source>
        <strain evidence="3 4">CCTCC AB2016182</strain>
    </source>
</reference>